<feature type="domain" description="Protein inscuteable homologue C-terminal" evidence="2">
    <location>
        <begin position="583"/>
        <end position="992"/>
    </location>
</feature>
<dbReference type="EMBL" id="JAWQEG010003770">
    <property type="protein sequence ID" value="KAK3864559.1"/>
    <property type="molecule type" value="Genomic_DNA"/>
</dbReference>
<keyword evidence="4" id="KW-1185">Reference proteome</keyword>
<dbReference type="PANTHER" id="PTHR21386:SF0">
    <property type="entry name" value="PROTEIN INSCUTEABLE HOMOLOG"/>
    <property type="match status" value="1"/>
</dbReference>
<dbReference type="GO" id="GO:0008093">
    <property type="term" value="F:cytoskeletal anchor activity"/>
    <property type="evidence" value="ECO:0007669"/>
    <property type="project" value="TreeGrafter"/>
</dbReference>
<feature type="compositionally biased region" description="Low complexity" evidence="1">
    <location>
        <begin position="99"/>
        <end position="117"/>
    </location>
</feature>
<dbReference type="InterPro" id="IPR011989">
    <property type="entry name" value="ARM-like"/>
</dbReference>
<dbReference type="InterPro" id="IPR039921">
    <property type="entry name" value="Inscuteable"/>
</dbReference>
<dbReference type="GO" id="GO:0045179">
    <property type="term" value="C:apical cortex"/>
    <property type="evidence" value="ECO:0007669"/>
    <property type="project" value="TreeGrafter"/>
</dbReference>
<evidence type="ECO:0000313" key="3">
    <source>
        <dbReference type="EMBL" id="KAK3864558.1"/>
    </source>
</evidence>
<dbReference type="EMBL" id="JAWQEG010003770">
    <property type="protein sequence ID" value="KAK3864558.1"/>
    <property type="molecule type" value="Genomic_DNA"/>
</dbReference>
<dbReference type="Proteomes" id="UP001286313">
    <property type="component" value="Unassembled WGS sequence"/>
</dbReference>
<gene>
    <name evidence="3" type="ORF">Pcinc_029764</name>
</gene>
<dbReference type="InterPro" id="IPR016024">
    <property type="entry name" value="ARM-type_fold"/>
</dbReference>
<dbReference type="CDD" id="cd21966">
    <property type="entry name" value="INSC_LBD"/>
    <property type="match status" value="1"/>
</dbReference>
<dbReference type="SMART" id="SM00185">
    <property type="entry name" value="ARM"/>
    <property type="match status" value="4"/>
</dbReference>
<dbReference type="InterPro" id="IPR045789">
    <property type="entry name" value="Insc_C"/>
</dbReference>
<evidence type="ECO:0000256" key="1">
    <source>
        <dbReference type="SAM" id="MobiDB-lite"/>
    </source>
</evidence>
<evidence type="ECO:0000259" key="2">
    <source>
        <dbReference type="Pfam" id="PF19427"/>
    </source>
</evidence>
<sequence length="992" mass="108988">MATTHEWTLMIDSLTGEWMVNDGLCQMVKAGTVGDRVGVITKMAQSGCLGTNQHCFRRTGSRVYYASETGCWPAKSLPKKFWLCSTNLKETTIPEVGEEACSSGEEAGEGEVSPEGSFRGSLRGSPSHRSQDSGYSDSGESTNAHNDSDSLLNTPPNVKHITRVYFGENPHLFNDKIVVVPQIKIITPPSEDNPNDNIHHHIIGQPQGQPQGYDTGTGYEEVAEELEHKSVLEAATPTTITTTTTRRGGGSMRTQRLSNHNNNTNNNNSVCLGVPCRIQRRSSSAEKLLADALSEQHRRASCRARRRWSLGEEHTLHLKPCKQHQYQHHGGGGGGGGGRMGGGVVSQVSCGTNTHISCVTNTHVTSCPTEKNSTTTNTHNCDTNTRGISSYSPDKSSSQFHQHRGVDAWFLECLNDPIDNFPSSISSCSTRERKVNVMTSTPHTSQRQTKEQPFTVAKKMRNASLQQWVRELRVLYEAECMNTLQSKSLPGDPARRHTSVPPSARHAVRAIQRRAHAVSTEFARLCQRLEWLDLGEVPPLAESLVEHINTFLRDYTTQWTAAHPDLQPQWTAAHPDLQPQSSLSRQSKVIRQICERLREVCQSKKEEEEEERKEKEENNESQHKTRQVVQVVTALGHAFTKLVDLMLSREIRVMVRALEMPGSRDEVQSMVSQLTALGVDGGHICRLIARLGGVRGLLGVCVEPTLRQYRGDTLRALATVCCVVEGIADLDKAGGVEVVAEVLCDEQCCEEERSEAAGVLAQITSPWVENTHRLPALTDHMSPIVHALTELARDTQTPEIFLLASAALANLTFLDGGSVEAMRTAGTSRVLLKAARDSPNISIFTKDQIATVLANLAGSQEAAEEVVEEDGVSVLLSLLNTRPAPTHRLPEVATAERVQQKSAIALSRLCRDSSVARQVAKLGGAERLVRLCKDEHERNHSDAVLVACLAALRKMASSLGSEELRGMDATELVEPRLLDSFLIYSSRQESFV</sequence>
<feature type="compositionally biased region" description="Polar residues" evidence="1">
    <location>
        <begin position="132"/>
        <end position="155"/>
    </location>
</feature>
<evidence type="ECO:0000313" key="4">
    <source>
        <dbReference type="Proteomes" id="UP001286313"/>
    </source>
</evidence>
<dbReference type="GO" id="GO:0008356">
    <property type="term" value="P:asymmetric cell division"/>
    <property type="evidence" value="ECO:0007669"/>
    <property type="project" value="InterPro"/>
</dbReference>
<organism evidence="3 4">
    <name type="scientific">Petrolisthes cinctipes</name>
    <name type="common">Flat porcelain crab</name>
    <dbReference type="NCBI Taxonomy" id="88211"/>
    <lineage>
        <taxon>Eukaryota</taxon>
        <taxon>Metazoa</taxon>
        <taxon>Ecdysozoa</taxon>
        <taxon>Arthropoda</taxon>
        <taxon>Crustacea</taxon>
        <taxon>Multicrustacea</taxon>
        <taxon>Malacostraca</taxon>
        <taxon>Eumalacostraca</taxon>
        <taxon>Eucarida</taxon>
        <taxon>Decapoda</taxon>
        <taxon>Pleocyemata</taxon>
        <taxon>Anomura</taxon>
        <taxon>Galatheoidea</taxon>
        <taxon>Porcellanidae</taxon>
        <taxon>Petrolisthes</taxon>
    </lineage>
</organism>
<dbReference type="Gene3D" id="6.20.200.10">
    <property type="entry name" value="Inscuteable LGN-binding domain"/>
    <property type="match status" value="1"/>
</dbReference>
<comment type="caution">
    <text evidence="3">The sequence shown here is derived from an EMBL/GenBank/DDBJ whole genome shotgun (WGS) entry which is preliminary data.</text>
</comment>
<reference evidence="3" key="1">
    <citation type="submission" date="2023-10" db="EMBL/GenBank/DDBJ databases">
        <title>Genome assemblies of two species of porcelain crab, Petrolisthes cinctipes and Petrolisthes manimaculis (Anomura: Porcellanidae).</title>
        <authorList>
            <person name="Angst P."/>
        </authorList>
    </citation>
    <scope>NUCLEOTIDE SEQUENCE</scope>
    <source>
        <strain evidence="3">PB745_01</strain>
        <tissue evidence="3">Gill</tissue>
    </source>
</reference>
<dbReference type="AlphaFoldDB" id="A0AAE1F0M1"/>
<dbReference type="SUPFAM" id="SSF48371">
    <property type="entry name" value="ARM repeat"/>
    <property type="match status" value="1"/>
</dbReference>
<dbReference type="GO" id="GO:0009786">
    <property type="term" value="P:regulation of asymmetric cell division"/>
    <property type="evidence" value="ECO:0007669"/>
    <property type="project" value="TreeGrafter"/>
</dbReference>
<feature type="region of interest" description="Disordered" evidence="1">
    <location>
        <begin position="95"/>
        <end position="155"/>
    </location>
</feature>
<feature type="compositionally biased region" description="Basic and acidic residues" evidence="1">
    <location>
        <begin position="604"/>
        <end position="623"/>
    </location>
</feature>
<dbReference type="Gene3D" id="1.25.10.10">
    <property type="entry name" value="Leucine-rich Repeat Variant"/>
    <property type="match status" value="1"/>
</dbReference>
<feature type="region of interest" description="Disordered" evidence="1">
    <location>
        <begin position="241"/>
        <end position="266"/>
    </location>
</feature>
<feature type="region of interest" description="Disordered" evidence="1">
    <location>
        <begin position="321"/>
        <end position="340"/>
    </location>
</feature>
<dbReference type="InterPro" id="IPR038205">
    <property type="entry name" value="INSC_LBD_sf"/>
</dbReference>
<dbReference type="Pfam" id="PF19427">
    <property type="entry name" value="Insc_C"/>
    <property type="match status" value="1"/>
</dbReference>
<feature type="compositionally biased region" description="Gly residues" evidence="1">
    <location>
        <begin position="329"/>
        <end position="340"/>
    </location>
</feature>
<name>A0AAE1F0M1_PETCI</name>
<dbReference type="PANTHER" id="PTHR21386">
    <property type="entry name" value="INSCUTEABLE"/>
    <property type="match status" value="1"/>
</dbReference>
<accession>A0AAE1F0M1</accession>
<dbReference type="GO" id="GO:0000132">
    <property type="term" value="P:establishment of mitotic spindle orientation"/>
    <property type="evidence" value="ECO:0007669"/>
    <property type="project" value="TreeGrafter"/>
</dbReference>
<proteinExistence type="predicted"/>
<dbReference type="InterPro" id="IPR000225">
    <property type="entry name" value="Armadillo"/>
</dbReference>
<dbReference type="GO" id="GO:0045176">
    <property type="term" value="P:apical protein localization"/>
    <property type="evidence" value="ECO:0007669"/>
    <property type="project" value="TreeGrafter"/>
</dbReference>
<protein>
    <recommendedName>
        <fullName evidence="2">Protein inscuteable homologue C-terminal domain-containing protein</fullName>
    </recommendedName>
</protein>
<feature type="region of interest" description="Disordered" evidence="1">
    <location>
        <begin position="604"/>
        <end position="624"/>
    </location>
</feature>